<dbReference type="OrthoDB" id="9765957at2"/>
<dbReference type="EMBL" id="PQLX01000003">
    <property type="protein sequence ID" value="POU65698.1"/>
    <property type="molecule type" value="Genomic_DNA"/>
</dbReference>
<dbReference type="AlphaFoldDB" id="A0A2S4RY96"/>
<accession>A0A2S4RY96</accession>
<organism evidence="1 2">
    <name type="scientific">Citrobacter amalonaticus</name>
    <dbReference type="NCBI Taxonomy" id="35703"/>
    <lineage>
        <taxon>Bacteria</taxon>
        <taxon>Pseudomonadati</taxon>
        <taxon>Pseudomonadota</taxon>
        <taxon>Gammaproteobacteria</taxon>
        <taxon>Enterobacterales</taxon>
        <taxon>Enterobacteriaceae</taxon>
        <taxon>Citrobacter</taxon>
    </lineage>
</organism>
<evidence type="ECO:0000313" key="1">
    <source>
        <dbReference type="EMBL" id="POU65698.1"/>
    </source>
</evidence>
<evidence type="ECO:0000313" key="2">
    <source>
        <dbReference type="Proteomes" id="UP000237003"/>
    </source>
</evidence>
<dbReference type="Proteomes" id="UP000237003">
    <property type="component" value="Unassembled WGS sequence"/>
</dbReference>
<gene>
    <name evidence="1" type="ORF">C3430_10330</name>
</gene>
<proteinExistence type="predicted"/>
<sequence length="81" mass="9015">MVSEMAGISIWFRRKQIWITDGTQSVLVQIFGSADLCDSPVKPGEEQAAHSFSNTTLTITPPTAMWIRSSWFEGNIRVVVS</sequence>
<name>A0A2S4RY96_CITAM</name>
<dbReference type="RefSeq" id="WP_103776089.1">
    <property type="nucleotide sequence ID" value="NZ_PQLX01000003.1"/>
</dbReference>
<comment type="caution">
    <text evidence="1">The sequence shown here is derived from an EMBL/GenBank/DDBJ whole genome shotgun (WGS) entry which is preliminary data.</text>
</comment>
<reference evidence="1 2" key="1">
    <citation type="submission" date="2018-01" db="EMBL/GenBank/DDBJ databases">
        <title>Complete genome sequences of 14 Citrobacter spp. isolated from plant in Canada.</title>
        <authorList>
            <person name="Bhandare S.G."/>
            <person name="Colavecchio A."/>
            <person name="Jeukens J."/>
            <person name="Emond-Rheault J.-G."/>
            <person name="Freschi L."/>
            <person name="Hamel J."/>
            <person name="Kukavica-Ibrulj I."/>
            <person name="Levesque R."/>
            <person name="Goodridge L."/>
        </authorList>
    </citation>
    <scope>NUCLEOTIDE SEQUENCE [LARGE SCALE GENOMIC DNA]</scope>
    <source>
        <strain evidence="1 2">S1285</strain>
    </source>
</reference>
<protein>
    <submittedName>
        <fullName evidence="1">Uncharacterized protein</fullName>
    </submittedName>
</protein>